<evidence type="ECO:0000313" key="3">
    <source>
        <dbReference type="Proteomes" id="UP001154078"/>
    </source>
</evidence>
<name>A0A9P0B654_BRAAE</name>
<dbReference type="AlphaFoldDB" id="A0A9P0B654"/>
<keyword evidence="3" id="KW-1185">Reference proteome</keyword>
<dbReference type="OrthoDB" id="8430171at2759"/>
<protein>
    <submittedName>
        <fullName evidence="2">Uncharacterized protein</fullName>
    </submittedName>
</protein>
<dbReference type="PANTHER" id="PTHR33480">
    <property type="entry name" value="SET DOMAIN-CONTAINING PROTEIN-RELATED"/>
    <property type="match status" value="1"/>
</dbReference>
<dbReference type="Proteomes" id="UP001154078">
    <property type="component" value="Chromosome 4"/>
</dbReference>
<evidence type="ECO:0000256" key="1">
    <source>
        <dbReference type="SAM" id="Coils"/>
    </source>
</evidence>
<gene>
    <name evidence="2" type="ORF">MELIAE_LOCUS6573</name>
</gene>
<reference evidence="2" key="1">
    <citation type="submission" date="2021-12" db="EMBL/GenBank/DDBJ databases">
        <authorList>
            <person name="King R."/>
        </authorList>
    </citation>
    <scope>NUCLEOTIDE SEQUENCE</scope>
</reference>
<dbReference type="EMBL" id="OV121135">
    <property type="protein sequence ID" value="CAH0555138.1"/>
    <property type="molecule type" value="Genomic_DNA"/>
</dbReference>
<sequence>MPDYCYYYEAVVLNFGRHVLRNHMTEKDVAEISTKPVGSKERRELFDNLRRKGNFLASGGKCFKAVRQTYVLERTLLPCDNCLGFFSSKLLYRHRKKCLKGTNPVGSAQAAGQSKLLSNLKIDSRLKEEVFPRMRPDKISLEAKNDPLIRAFGTRYLKTHREKHFIHVTSRKMRELSKILLEMRKLDTSITTMFSGLQPKFFDMFVEATKCIAKYDAEKDVYHSPTFAMNICTSLKMCCDIAITFAYKKQAPYVSVSSATFEADLKTLIHLFETNWSFEVSSHAASNLNLNKWNKVTIISLASDLKLLRQHLIKIADNALQNLKKYKNEIATSIVQETDNTLQSKIKLGFNDYNKLIESVYCRVILLNRKRSGEKTFF</sequence>
<feature type="coiled-coil region" evidence="1">
    <location>
        <begin position="309"/>
        <end position="336"/>
    </location>
</feature>
<proteinExistence type="predicted"/>
<dbReference type="PANTHER" id="PTHR33480:SF1">
    <property type="entry name" value="TYR RECOMBINASE DOMAIN-CONTAINING PROTEIN"/>
    <property type="match status" value="1"/>
</dbReference>
<accession>A0A9P0B654</accession>
<evidence type="ECO:0000313" key="2">
    <source>
        <dbReference type="EMBL" id="CAH0555138.1"/>
    </source>
</evidence>
<keyword evidence="1" id="KW-0175">Coiled coil</keyword>
<organism evidence="2 3">
    <name type="scientific">Brassicogethes aeneus</name>
    <name type="common">Rape pollen beetle</name>
    <name type="synonym">Meligethes aeneus</name>
    <dbReference type="NCBI Taxonomy" id="1431903"/>
    <lineage>
        <taxon>Eukaryota</taxon>
        <taxon>Metazoa</taxon>
        <taxon>Ecdysozoa</taxon>
        <taxon>Arthropoda</taxon>
        <taxon>Hexapoda</taxon>
        <taxon>Insecta</taxon>
        <taxon>Pterygota</taxon>
        <taxon>Neoptera</taxon>
        <taxon>Endopterygota</taxon>
        <taxon>Coleoptera</taxon>
        <taxon>Polyphaga</taxon>
        <taxon>Cucujiformia</taxon>
        <taxon>Nitidulidae</taxon>
        <taxon>Meligethinae</taxon>
        <taxon>Brassicogethes</taxon>
    </lineage>
</organism>